<feature type="transmembrane region" description="Helical" evidence="5">
    <location>
        <begin position="195"/>
        <end position="215"/>
    </location>
</feature>
<evidence type="ECO:0000256" key="1">
    <source>
        <dbReference type="ARBA" id="ARBA00004141"/>
    </source>
</evidence>
<dbReference type="EMBL" id="CP080544">
    <property type="protein sequence ID" value="QYR53443.1"/>
    <property type="molecule type" value="Genomic_DNA"/>
</dbReference>
<feature type="transmembrane region" description="Helical" evidence="5">
    <location>
        <begin position="136"/>
        <end position="155"/>
    </location>
</feature>
<keyword evidence="3 5" id="KW-1133">Transmembrane helix</keyword>
<evidence type="ECO:0000256" key="2">
    <source>
        <dbReference type="ARBA" id="ARBA00022692"/>
    </source>
</evidence>
<protein>
    <submittedName>
        <fullName evidence="6">Hemolysin III family protein</fullName>
    </submittedName>
</protein>
<dbReference type="PANTHER" id="PTHR20855">
    <property type="entry name" value="ADIPOR/PROGESTIN RECEPTOR-RELATED"/>
    <property type="match status" value="1"/>
</dbReference>
<sequence>MNTPTHLPYSDLEEGINVRLHVAASALAAAAAVVMIVLGIKNGADLRQIVSGAVFALSASLLYFASSTYHHARHPVRRARLKIFDHCAIYLLIAGTYTPFTLIAMQGSSRGIIWFSVIWALAAAGIVFKLFFTGRFVLVSTLIYVAMGWLVVVDFKSAVSLIDPFSFKWMLAGGVGYTVGAVIYLMKKLPYTHAIWHFFIVLANACHFVAVWPMVTLPR</sequence>
<dbReference type="Proteomes" id="UP000824755">
    <property type="component" value="Chromosome"/>
</dbReference>
<feature type="transmembrane region" description="Helical" evidence="5">
    <location>
        <begin position="111"/>
        <end position="131"/>
    </location>
</feature>
<dbReference type="InterPro" id="IPR004254">
    <property type="entry name" value="AdipoR/HlyIII-related"/>
</dbReference>
<feature type="transmembrane region" description="Helical" evidence="5">
    <location>
        <begin position="167"/>
        <end position="186"/>
    </location>
</feature>
<evidence type="ECO:0000256" key="3">
    <source>
        <dbReference type="ARBA" id="ARBA00022989"/>
    </source>
</evidence>
<keyword evidence="7" id="KW-1185">Reference proteome</keyword>
<feature type="transmembrane region" description="Helical" evidence="5">
    <location>
        <begin position="20"/>
        <end position="40"/>
    </location>
</feature>
<dbReference type="PANTHER" id="PTHR20855:SF3">
    <property type="entry name" value="LD03007P"/>
    <property type="match status" value="1"/>
</dbReference>
<keyword evidence="2 5" id="KW-0812">Transmembrane</keyword>
<comment type="subcellular location">
    <subcellularLocation>
        <location evidence="1">Membrane</location>
        <topology evidence="1">Multi-pass membrane protein</topology>
    </subcellularLocation>
</comment>
<evidence type="ECO:0000313" key="6">
    <source>
        <dbReference type="EMBL" id="QYR53443.1"/>
    </source>
</evidence>
<evidence type="ECO:0000256" key="4">
    <source>
        <dbReference type="ARBA" id="ARBA00023136"/>
    </source>
</evidence>
<keyword evidence="4 5" id="KW-0472">Membrane</keyword>
<organism evidence="6 7">
    <name type="scientific">Lysobacter soyae</name>
    <dbReference type="NCBI Taxonomy" id="2764185"/>
    <lineage>
        <taxon>Bacteria</taxon>
        <taxon>Pseudomonadati</taxon>
        <taxon>Pseudomonadota</taxon>
        <taxon>Gammaproteobacteria</taxon>
        <taxon>Lysobacterales</taxon>
        <taxon>Lysobacteraceae</taxon>
        <taxon>Lysobacter</taxon>
    </lineage>
</organism>
<dbReference type="Pfam" id="PF03006">
    <property type="entry name" value="HlyIII"/>
    <property type="match status" value="1"/>
</dbReference>
<dbReference type="RefSeq" id="WP_220380259.1">
    <property type="nucleotide sequence ID" value="NZ_CP080544.1"/>
</dbReference>
<proteinExistence type="predicted"/>
<feature type="transmembrane region" description="Helical" evidence="5">
    <location>
        <begin position="87"/>
        <end position="105"/>
    </location>
</feature>
<evidence type="ECO:0000313" key="7">
    <source>
        <dbReference type="Proteomes" id="UP000824755"/>
    </source>
</evidence>
<evidence type="ECO:0000256" key="5">
    <source>
        <dbReference type="SAM" id="Phobius"/>
    </source>
</evidence>
<reference evidence="6 7" key="1">
    <citation type="submission" date="2021-08" db="EMBL/GenBank/DDBJ databases">
        <title>Lysobacter sp. strain CJ11 Genome sequencing and assembly.</title>
        <authorList>
            <person name="Kim I."/>
        </authorList>
    </citation>
    <scope>NUCLEOTIDE SEQUENCE [LARGE SCALE GENOMIC DNA]</scope>
    <source>
        <strain evidence="6 7">CJ11</strain>
    </source>
</reference>
<name>A0ABX8WRH8_9GAMM</name>
<feature type="transmembrane region" description="Helical" evidence="5">
    <location>
        <begin position="46"/>
        <end position="66"/>
    </location>
</feature>
<gene>
    <name evidence="6" type="ORF">H8L67_02735</name>
</gene>
<accession>A0ABX8WRH8</accession>